<evidence type="ECO:0000313" key="2">
    <source>
        <dbReference type="EMBL" id="SFB30137.1"/>
    </source>
</evidence>
<evidence type="ECO:0000313" key="3">
    <source>
        <dbReference type="Proteomes" id="UP000198861"/>
    </source>
</evidence>
<keyword evidence="3" id="KW-1185">Reference proteome</keyword>
<dbReference type="Proteomes" id="UP000198861">
    <property type="component" value="Unassembled WGS sequence"/>
</dbReference>
<sequence length="111" mass="12706">MTPKEYFAQIAKESAERPAIRAAGLEALQRLVPIAQRDSGQSHTIGRFLLGLYNGVAYPFNLVELRGLDTPLFEDCLSVLRLDRRPEQEVHEYFKGGDAIWADFRKRWGKQ</sequence>
<reference evidence="2 3" key="1">
    <citation type="submission" date="2016-10" db="EMBL/GenBank/DDBJ databases">
        <authorList>
            <person name="Varghese N."/>
            <person name="Submissions S."/>
        </authorList>
    </citation>
    <scope>NUCLEOTIDE SEQUENCE [LARGE SCALE GENOMIC DNA]</scope>
    <source>
        <strain evidence="2 3">DSM 282</strain>
    </source>
</reference>
<proteinExistence type="predicted"/>
<dbReference type="InterPro" id="IPR056090">
    <property type="entry name" value="DUF7673"/>
</dbReference>
<feature type="domain" description="DUF7673" evidence="1">
    <location>
        <begin position="26"/>
        <end position="109"/>
    </location>
</feature>
<dbReference type="RefSeq" id="WP_091013465.1">
    <property type="nucleotide sequence ID" value="NZ_FOKJ01000032.1"/>
</dbReference>
<dbReference type="Pfam" id="PF24720">
    <property type="entry name" value="DUF7673"/>
    <property type="match status" value="1"/>
</dbReference>
<name>A0A1I0ZX74_9GAMM</name>
<organism evidence="2 3">
    <name type="scientific">Azotobacter beijerinckii</name>
    <dbReference type="NCBI Taxonomy" id="170623"/>
    <lineage>
        <taxon>Bacteria</taxon>
        <taxon>Pseudomonadati</taxon>
        <taxon>Pseudomonadota</taxon>
        <taxon>Gammaproteobacteria</taxon>
        <taxon>Pseudomonadales</taxon>
        <taxon>Pseudomonadaceae</taxon>
        <taxon>Azotobacter</taxon>
    </lineage>
</organism>
<dbReference type="EMBL" id="FOKJ01000032">
    <property type="protein sequence ID" value="SFB30137.1"/>
    <property type="molecule type" value="Genomic_DNA"/>
</dbReference>
<accession>A0A1I0ZX74</accession>
<evidence type="ECO:0000259" key="1">
    <source>
        <dbReference type="Pfam" id="PF24720"/>
    </source>
</evidence>
<protein>
    <recommendedName>
        <fullName evidence="1">DUF7673 domain-containing protein</fullName>
    </recommendedName>
</protein>
<gene>
    <name evidence="2" type="ORF">SAMN04244571_02149</name>
</gene>
<comment type="caution">
    <text evidence="2">The sequence shown here is derived from an EMBL/GenBank/DDBJ whole genome shotgun (WGS) entry which is preliminary data.</text>
</comment>